<keyword evidence="4" id="KW-0547">Nucleotide-binding</keyword>
<dbReference type="InterPro" id="IPR001806">
    <property type="entry name" value="Small_GTPase"/>
</dbReference>
<reference evidence="8" key="1">
    <citation type="submission" date="2025-08" db="UniProtKB">
        <authorList>
            <consortium name="RefSeq"/>
        </authorList>
    </citation>
    <scope>IDENTIFICATION</scope>
</reference>
<protein>
    <submittedName>
        <fullName evidence="8">GTP-binding protein Rhes-like</fullName>
    </submittedName>
</protein>
<dbReference type="GeneID" id="106820138"/>
<evidence type="ECO:0000256" key="6">
    <source>
        <dbReference type="ARBA" id="ARBA00023288"/>
    </source>
</evidence>
<keyword evidence="3" id="KW-0488">Methylation</keyword>
<dbReference type="PANTHER" id="PTHR46149">
    <property type="entry name" value="MIP08469P"/>
    <property type="match status" value="1"/>
</dbReference>
<dbReference type="PANTHER" id="PTHR46149:SF3">
    <property type="entry name" value="MIP08469P"/>
    <property type="match status" value="1"/>
</dbReference>
<evidence type="ECO:0000256" key="5">
    <source>
        <dbReference type="ARBA" id="ARBA00023136"/>
    </source>
</evidence>
<evidence type="ECO:0000256" key="1">
    <source>
        <dbReference type="ARBA" id="ARBA00004193"/>
    </source>
</evidence>
<dbReference type="Gene3D" id="3.40.50.300">
    <property type="entry name" value="P-loop containing nucleotide triphosphate hydrolases"/>
    <property type="match status" value="1"/>
</dbReference>
<accession>A0ABM1F6V1</accession>
<dbReference type="SUPFAM" id="SSF52540">
    <property type="entry name" value="P-loop containing nucleoside triphosphate hydrolases"/>
    <property type="match status" value="1"/>
</dbReference>
<organism evidence="7 8">
    <name type="scientific">Priapulus caudatus</name>
    <name type="common">Priapulid worm</name>
    <dbReference type="NCBI Taxonomy" id="37621"/>
    <lineage>
        <taxon>Eukaryota</taxon>
        <taxon>Metazoa</taxon>
        <taxon>Ecdysozoa</taxon>
        <taxon>Scalidophora</taxon>
        <taxon>Priapulida</taxon>
        <taxon>Priapulimorpha</taxon>
        <taxon>Priapulimorphida</taxon>
        <taxon>Priapulidae</taxon>
        <taxon>Priapulus</taxon>
    </lineage>
</organism>
<dbReference type="Proteomes" id="UP000695022">
    <property type="component" value="Unplaced"/>
</dbReference>
<evidence type="ECO:0000256" key="4">
    <source>
        <dbReference type="ARBA" id="ARBA00023134"/>
    </source>
</evidence>
<dbReference type="InterPro" id="IPR052236">
    <property type="entry name" value="Small_GTPase_RasD"/>
</dbReference>
<proteinExistence type="predicted"/>
<dbReference type="PROSITE" id="PS51421">
    <property type="entry name" value="RAS"/>
    <property type="match status" value="1"/>
</dbReference>
<evidence type="ECO:0000256" key="2">
    <source>
        <dbReference type="ARBA" id="ARBA00022475"/>
    </source>
</evidence>
<name>A0ABM1F6V1_PRICU</name>
<dbReference type="RefSeq" id="XP_014680172.1">
    <property type="nucleotide sequence ID" value="XM_014824686.1"/>
</dbReference>
<evidence type="ECO:0000313" key="8">
    <source>
        <dbReference type="RefSeq" id="XP_014680172.1"/>
    </source>
</evidence>
<feature type="non-terminal residue" evidence="8">
    <location>
        <position position="1"/>
    </location>
</feature>
<dbReference type="SMART" id="SM00175">
    <property type="entry name" value="RAB"/>
    <property type="match status" value="1"/>
</dbReference>
<keyword evidence="4" id="KW-0342">GTP-binding</keyword>
<keyword evidence="7" id="KW-1185">Reference proteome</keyword>
<keyword evidence="6" id="KW-0449">Lipoprotein</keyword>
<dbReference type="SMART" id="SM00173">
    <property type="entry name" value="RAS"/>
    <property type="match status" value="1"/>
</dbReference>
<dbReference type="PRINTS" id="PR00449">
    <property type="entry name" value="RASTRNSFRMNG"/>
</dbReference>
<evidence type="ECO:0000256" key="3">
    <source>
        <dbReference type="ARBA" id="ARBA00022481"/>
    </source>
</evidence>
<keyword evidence="2" id="KW-1003">Cell membrane</keyword>
<evidence type="ECO:0000313" key="7">
    <source>
        <dbReference type="Proteomes" id="UP000695022"/>
    </source>
</evidence>
<keyword evidence="5" id="KW-0472">Membrane</keyword>
<comment type="subcellular location">
    <subcellularLocation>
        <location evidence="1">Cell membrane</location>
        <topology evidence="1">Lipid-anchor</topology>
    </subcellularLocation>
</comment>
<sequence>DLFLVIYSVDSYESFRGMTDLLDEIMATKYEALSRDAPLQSPPDVPIVVIGNKADREAQRVVGRQEAESAVARRGGVPLFETSAKSNANVVAAFARLFERARLPVEMCPSMHSVLPTFKMPLLQRSSWLDLLGRRSRAEAYGVVIPNVCRPCLSSELEKIQGGKFKAGKLGNRCGTRRASDPTRVVGEK</sequence>
<dbReference type="PROSITE" id="PS51419">
    <property type="entry name" value="RAB"/>
    <property type="match status" value="1"/>
</dbReference>
<dbReference type="Pfam" id="PF00071">
    <property type="entry name" value="Ras"/>
    <property type="match status" value="1"/>
</dbReference>
<dbReference type="InterPro" id="IPR027417">
    <property type="entry name" value="P-loop_NTPase"/>
</dbReference>
<gene>
    <name evidence="8" type="primary">LOC106820138</name>
</gene>